<dbReference type="GO" id="GO:0008270">
    <property type="term" value="F:zinc ion binding"/>
    <property type="evidence" value="ECO:0007669"/>
    <property type="project" value="UniProtKB-KW"/>
</dbReference>
<dbReference type="AlphaFoldDB" id="A0A8J5FZJ1"/>
<evidence type="ECO:0000256" key="4">
    <source>
        <dbReference type="ARBA" id="ARBA00023125"/>
    </source>
</evidence>
<keyword evidence="1 5" id="KW-0479">Metal-binding</keyword>
<dbReference type="Gene3D" id="3.30.1370.210">
    <property type="match status" value="1"/>
</dbReference>
<comment type="caution">
    <text evidence="8">The sequence shown here is derived from an EMBL/GenBank/DDBJ whole genome shotgun (WGS) entry which is preliminary data.</text>
</comment>
<dbReference type="InterPro" id="IPR057444">
    <property type="entry name" value="Znf-CCCH_AtC3H23-like"/>
</dbReference>
<feature type="region of interest" description="Disordered" evidence="6">
    <location>
        <begin position="266"/>
        <end position="288"/>
    </location>
</feature>
<evidence type="ECO:0000256" key="5">
    <source>
        <dbReference type="PROSITE-ProRule" id="PRU00723"/>
    </source>
</evidence>
<feature type="domain" description="C3H1-type" evidence="7">
    <location>
        <begin position="202"/>
        <end position="229"/>
    </location>
</feature>
<evidence type="ECO:0000256" key="6">
    <source>
        <dbReference type="SAM" id="MobiDB-lite"/>
    </source>
</evidence>
<evidence type="ECO:0000256" key="1">
    <source>
        <dbReference type="ARBA" id="ARBA00022723"/>
    </source>
</evidence>
<dbReference type="PROSITE" id="PS50103">
    <property type="entry name" value="ZF_C3H1"/>
    <property type="match status" value="1"/>
</dbReference>
<protein>
    <recommendedName>
        <fullName evidence="7">C3H1-type domain-containing protein</fullName>
    </recommendedName>
</protein>
<dbReference type="GO" id="GO:0003677">
    <property type="term" value="F:DNA binding"/>
    <property type="evidence" value="ECO:0007669"/>
    <property type="project" value="UniProtKB-KW"/>
</dbReference>
<sequence>MTCPSTRQVHVRDSLSFLHVSTATTERFNSRLRYLPSRRLGAGCSSKILSVSLSYRHDAVGYGPRDILKRRTRRPAAMMVGRGISFLNPTVHVPPVVVLDDLAAGNFLSSPLPVSGVTAAGDCLPFDEVTLAAMQFYLDREEGAGSVTDAPPVVDAYASDEFRMYDFKVKLCGRGRSHDWAECPFAHPGEKARRRDLRKHCYSGAPCPDFRKPDGCKRGDGCELAHGVFECWLHPDRYRTQPCKDGTECRRRVCFFAHTPDQLRVLHTPPSSPLQSATAPESYDGSPLRHQSCLQSYFSRSLVSSPTSILNSSPKSSPTESPPISPSGGKLRRASWPASSGVNEIAASLRQLQLNRADSMPSSKELHMGNSTGFISRPGALARFNTVFRSLPTTPTGVTAGWPEEISPVERVESGRALRAKMFDRLTKDHILNKAEATMDVEWVSELLNS</sequence>
<proteinExistence type="predicted"/>
<dbReference type="EMBL" id="JACMSC010000014">
    <property type="protein sequence ID" value="KAG6488589.1"/>
    <property type="molecule type" value="Genomic_DNA"/>
</dbReference>
<dbReference type="Pfam" id="PF25512">
    <property type="entry name" value="zf-CCCH_AtC3H23"/>
    <property type="match status" value="1"/>
</dbReference>
<keyword evidence="3 5" id="KW-0862">Zinc</keyword>
<feature type="region of interest" description="Disordered" evidence="6">
    <location>
        <begin position="308"/>
        <end position="336"/>
    </location>
</feature>
<keyword evidence="2 5" id="KW-0863">Zinc-finger</keyword>
<dbReference type="Proteomes" id="UP000734854">
    <property type="component" value="Unassembled WGS sequence"/>
</dbReference>
<keyword evidence="9" id="KW-1185">Reference proteome</keyword>
<reference evidence="8 9" key="1">
    <citation type="submission" date="2020-08" db="EMBL/GenBank/DDBJ databases">
        <title>Plant Genome Project.</title>
        <authorList>
            <person name="Zhang R.-G."/>
        </authorList>
    </citation>
    <scope>NUCLEOTIDE SEQUENCE [LARGE SCALE GENOMIC DNA]</scope>
    <source>
        <tissue evidence="8">Rhizome</tissue>
    </source>
</reference>
<evidence type="ECO:0000313" key="9">
    <source>
        <dbReference type="Proteomes" id="UP000734854"/>
    </source>
</evidence>
<evidence type="ECO:0000313" key="8">
    <source>
        <dbReference type="EMBL" id="KAG6488589.1"/>
    </source>
</evidence>
<organism evidence="8 9">
    <name type="scientific">Zingiber officinale</name>
    <name type="common">Ginger</name>
    <name type="synonym">Amomum zingiber</name>
    <dbReference type="NCBI Taxonomy" id="94328"/>
    <lineage>
        <taxon>Eukaryota</taxon>
        <taxon>Viridiplantae</taxon>
        <taxon>Streptophyta</taxon>
        <taxon>Embryophyta</taxon>
        <taxon>Tracheophyta</taxon>
        <taxon>Spermatophyta</taxon>
        <taxon>Magnoliopsida</taxon>
        <taxon>Liliopsida</taxon>
        <taxon>Zingiberales</taxon>
        <taxon>Zingiberaceae</taxon>
        <taxon>Zingiber</taxon>
    </lineage>
</organism>
<accession>A0A8J5FZJ1</accession>
<dbReference type="InterPro" id="IPR045234">
    <property type="entry name" value="Unkempt-like"/>
</dbReference>
<evidence type="ECO:0000256" key="3">
    <source>
        <dbReference type="ARBA" id="ARBA00022833"/>
    </source>
</evidence>
<gene>
    <name evidence="8" type="ORF">ZIOFF_049836</name>
</gene>
<dbReference type="PANTHER" id="PTHR14493:SF155">
    <property type="entry name" value="ZINC FINGER CCCH DOMAIN-CONTAINING PROTEIN 20"/>
    <property type="match status" value="1"/>
</dbReference>
<name>A0A8J5FZJ1_ZINOF</name>
<dbReference type="InterPro" id="IPR000571">
    <property type="entry name" value="Znf_CCCH"/>
</dbReference>
<evidence type="ECO:0000256" key="2">
    <source>
        <dbReference type="ARBA" id="ARBA00022771"/>
    </source>
</evidence>
<evidence type="ECO:0000259" key="7">
    <source>
        <dbReference type="PROSITE" id="PS50103"/>
    </source>
</evidence>
<feature type="zinc finger region" description="C3H1-type" evidence="5">
    <location>
        <begin position="202"/>
        <end position="229"/>
    </location>
</feature>
<dbReference type="PANTHER" id="PTHR14493">
    <property type="entry name" value="UNKEMPT FAMILY MEMBER"/>
    <property type="match status" value="1"/>
</dbReference>
<keyword evidence="4" id="KW-0238">DNA-binding</keyword>